<dbReference type="STRING" id="861299.J421_3970"/>
<evidence type="ECO:0000313" key="4">
    <source>
        <dbReference type="Proteomes" id="UP000019151"/>
    </source>
</evidence>
<dbReference type="KEGG" id="gba:J421_3970"/>
<accession>W0RM20</accession>
<feature type="chain" id="PRO_5004794379" description="DUF4440 domain-containing protein" evidence="1">
    <location>
        <begin position="21"/>
        <end position="174"/>
    </location>
</feature>
<dbReference type="EMBL" id="CP007128">
    <property type="protein sequence ID" value="AHG91507.1"/>
    <property type="molecule type" value="Genomic_DNA"/>
</dbReference>
<dbReference type="RefSeq" id="WP_025412954.1">
    <property type="nucleotide sequence ID" value="NZ_CP007128.1"/>
</dbReference>
<protein>
    <recommendedName>
        <fullName evidence="2">DUF4440 domain-containing protein</fullName>
    </recommendedName>
</protein>
<dbReference type="AlphaFoldDB" id="W0RM20"/>
<proteinExistence type="predicted"/>
<dbReference type="NCBIfam" id="TIGR02246">
    <property type="entry name" value="SgcJ/EcaC family oxidoreductase"/>
    <property type="match status" value="1"/>
</dbReference>
<dbReference type="HOGENOM" id="CLU_128796_1_1_0"/>
<keyword evidence="4" id="KW-1185">Reference proteome</keyword>
<dbReference type="SUPFAM" id="SSF54427">
    <property type="entry name" value="NTF2-like"/>
    <property type="match status" value="1"/>
</dbReference>
<dbReference type="PROSITE" id="PS51257">
    <property type="entry name" value="PROKAR_LIPOPROTEIN"/>
    <property type="match status" value="1"/>
</dbReference>
<keyword evidence="1" id="KW-0732">Signal</keyword>
<sequence>MRRCTVALALLAVAACSPKADEKVDSTTAAAAVAAPNVANTKADEDSIRAISDRIGAAMSAHDTAAVRALYADDGVDFTPGMAPARGSAALVKEYGDMFGGMKGLKATLAPADVIVSQSGDLAVSRSRYQLSWTDAKGKPASDHGNVVVAWKKVNGQWKIATSINASEVPMPGM</sequence>
<dbReference type="Gene3D" id="3.10.450.50">
    <property type="match status" value="1"/>
</dbReference>
<gene>
    <name evidence="3" type="ORF">J421_3970</name>
</gene>
<dbReference type="InParanoid" id="W0RM20"/>
<dbReference type="Proteomes" id="UP000019151">
    <property type="component" value="Chromosome"/>
</dbReference>
<dbReference type="OrthoDB" id="7630482at2"/>
<dbReference type="InterPro" id="IPR011944">
    <property type="entry name" value="Steroid_delta5-4_isomerase"/>
</dbReference>
<dbReference type="InterPro" id="IPR027843">
    <property type="entry name" value="DUF4440"/>
</dbReference>
<name>W0RM20_9BACT</name>
<dbReference type="eggNOG" id="COG4319">
    <property type="taxonomic scope" value="Bacteria"/>
</dbReference>
<evidence type="ECO:0000256" key="1">
    <source>
        <dbReference type="SAM" id="SignalP"/>
    </source>
</evidence>
<evidence type="ECO:0000313" key="3">
    <source>
        <dbReference type="EMBL" id="AHG91507.1"/>
    </source>
</evidence>
<reference evidence="3 4" key="1">
    <citation type="journal article" date="2014" name="Genome Announc.">
        <title>Genome Sequence and Methylome of Soil Bacterium Gemmatirosa kalamazoonensis KBS708T, a Member of the Rarely Cultivated Gemmatimonadetes Phylum.</title>
        <authorList>
            <person name="Debruyn J.M."/>
            <person name="Radosevich M."/>
            <person name="Wommack K.E."/>
            <person name="Polson S.W."/>
            <person name="Hauser L.J."/>
            <person name="Fawaz M.N."/>
            <person name="Korlach J."/>
            <person name="Tsai Y.C."/>
        </authorList>
    </citation>
    <scope>NUCLEOTIDE SEQUENCE [LARGE SCALE GENOMIC DNA]</scope>
    <source>
        <strain evidence="3 4">KBS708</strain>
    </source>
</reference>
<dbReference type="Pfam" id="PF14534">
    <property type="entry name" value="DUF4440"/>
    <property type="match status" value="1"/>
</dbReference>
<feature type="domain" description="DUF4440" evidence="2">
    <location>
        <begin position="48"/>
        <end position="160"/>
    </location>
</feature>
<feature type="signal peptide" evidence="1">
    <location>
        <begin position="1"/>
        <end position="20"/>
    </location>
</feature>
<evidence type="ECO:0000259" key="2">
    <source>
        <dbReference type="Pfam" id="PF14534"/>
    </source>
</evidence>
<organism evidence="3 4">
    <name type="scientific">Gemmatirosa kalamazoonensis</name>
    <dbReference type="NCBI Taxonomy" id="861299"/>
    <lineage>
        <taxon>Bacteria</taxon>
        <taxon>Pseudomonadati</taxon>
        <taxon>Gemmatimonadota</taxon>
        <taxon>Gemmatimonadia</taxon>
        <taxon>Gemmatimonadales</taxon>
        <taxon>Gemmatimonadaceae</taxon>
        <taxon>Gemmatirosa</taxon>
    </lineage>
</organism>
<dbReference type="InterPro" id="IPR032710">
    <property type="entry name" value="NTF2-like_dom_sf"/>
</dbReference>